<evidence type="ECO:0000259" key="3">
    <source>
        <dbReference type="Pfam" id="PF00266"/>
    </source>
</evidence>
<evidence type="ECO:0000313" key="4">
    <source>
        <dbReference type="EMBL" id="CAG9607953.1"/>
    </source>
</evidence>
<name>A0A9C7LAJ5_9BACI</name>
<evidence type="ECO:0000256" key="2">
    <source>
        <dbReference type="ARBA" id="ARBA00022898"/>
    </source>
</evidence>
<dbReference type="InterPro" id="IPR000192">
    <property type="entry name" value="Aminotrans_V_dom"/>
</dbReference>
<dbReference type="InterPro" id="IPR015421">
    <property type="entry name" value="PyrdxlP-dep_Trfase_major"/>
</dbReference>
<dbReference type="Gene3D" id="3.90.1150.10">
    <property type="entry name" value="Aspartate Aminotransferase, domain 1"/>
    <property type="match status" value="1"/>
</dbReference>
<dbReference type="GO" id="GO:0031071">
    <property type="term" value="F:cysteine desulfurase activity"/>
    <property type="evidence" value="ECO:0007669"/>
    <property type="project" value="UniProtKB-EC"/>
</dbReference>
<evidence type="ECO:0000256" key="1">
    <source>
        <dbReference type="ARBA" id="ARBA00001933"/>
    </source>
</evidence>
<evidence type="ECO:0000313" key="5">
    <source>
        <dbReference type="Proteomes" id="UP000789845"/>
    </source>
</evidence>
<sequence length="378" mass="41280">MKYFDYAATCPLDKDAAGIYLKMATDFYGNSSSLHDVGGQSAQLLENCRDTFARLLGVERKGLFFTSGGSESNFLAIEALLTAPKKGGKHIITSIAEHSSIHGTLMRLEQNGYEVTKLPFTSSGMVSIEALKEAIREETVLITIQHTNSEIGTIQPIEAISKLCQEYDIHFHCDFVQGLGKSDSMKLTTQVSSFSFSSHKFYGPKGVGGVYIRPNINWTPFFPGTSHESGLRAGTVNLPGIVAMTVAAEKTIGQMTESRIRFLKLREAFIQSLEPIKEILTIHGELGDKQFPGIVGFSIEGIEGQWLMLECNRLGFAISTGSACSAGMQNPSKTMQALGLTGKKGKEFARVSFGRSTQVEEVEKLGHTIVNITRAFKK</sequence>
<dbReference type="Pfam" id="PF00266">
    <property type="entry name" value="Aminotran_5"/>
    <property type="match status" value="1"/>
</dbReference>
<reference evidence="4" key="1">
    <citation type="submission" date="2021-10" db="EMBL/GenBank/DDBJ databases">
        <authorList>
            <person name="Criscuolo A."/>
        </authorList>
    </citation>
    <scope>NUCLEOTIDE SEQUENCE</scope>
    <source>
        <strain evidence="4">CIP111885</strain>
    </source>
</reference>
<dbReference type="InterPro" id="IPR015422">
    <property type="entry name" value="PyrdxlP-dep_Trfase_small"/>
</dbReference>
<accession>A0A9C7LAJ5</accession>
<keyword evidence="2" id="KW-0663">Pyridoxal phosphate</keyword>
<feature type="domain" description="Aminotransferase class V" evidence="3">
    <location>
        <begin position="3"/>
        <end position="365"/>
    </location>
</feature>
<keyword evidence="5" id="KW-1185">Reference proteome</keyword>
<dbReference type="Proteomes" id="UP000789845">
    <property type="component" value="Unassembled WGS sequence"/>
</dbReference>
<comment type="caution">
    <text evidence="4">The sequence shown here is derived from an EMBL/GenBank/DDBJ whole genome shotgun (WGS) entry which is preliminary data.</text>
</comment>
<dbReference type="RefSeq" id="WP_230496209.1">
    <property type="nucleotide sequence ID" value="NZ_CAKJTG010000008.1"/>
</dbReference>
<proteinExistence type="predicted"/>
<dbReference type="NCBIfam" id="NF002806">
    <property type="entry name" value="PRK02948.1"/>
    <property type="match status" value="1"/>
</dbReference>
<dbReference type="Gene3D" id="3.40.640.10">
    <property type="entry name" value="Type I PLP-dependent aspartate aminotransferase-like (Major domain)"/>
    <property type="match status" value="1"/>
</dbReference>
<dbReference type="InterPro" id="IPR015424">
    <property type="entry name" value="PyrdxlP-dep_Trfase"/>
</dbReference>
<keyword evidence="4" id="KW-0808">Transferase</keyword>
<gene>
    <name evidence="4" type="primary">nifS</name>
    <name evidence="4" type="ORF">NEOCIP111885_01645</name>
</gene>
<dbReference type="PANTHER" id="PTHR11601">
    <property type="entry name" value="CYSTEINE DESULFURYLASE FAMILY MEMBER"/>
    <property type="match status" value="1"/>
</dbReference>
<dbReference type="EMBL" id="CAKJTG010000008">
    <property type="protein sequence ID" value="CAG9607953.1"/>
    <property type="molecule type" value="Genomic_DNA"/>
</dbReference>
<comment type="cofactor">
    <cofactor evidence="1">
        <name>pyridoxal 5'-phosphate</name>
        <dbReference type="ChEBI" id="CHEBI:597326"/>
    </cofactor>
</comment>
<dbReference type="SUPFAM" id="SSF53383">
    <property type="entry name" value="PLP-dependent transferases"/>
    <property type="match status" value="1"/>
</dbReference>
<dbReference type="EC" id="2.8.1.7" evidence="4"/>
<dbReference type="AlphaFoldDB" id="A0A9C7LAJ5"/>
<protein>
    <submittedName>
        <fullName evidence="4">Cysteine desulfurase NifS</fullName>
        <ecNumber evidence="4">2.8.1.7</ecNumber>
    </submittedName>
</protein>
<organism evidence="4 5">
    <name type="scientific">Pseudoneobacillus rhizosphaerae</name>
    <dbReference type="NCBI Taxonomy" id="2880968"/>
    <lineage>
        <taxon>Bacteria</taxon>
        <taxon>Bacillati</taxon>
        <taxon>Bacillota</taxon>
        <taxon>Bacilli</taxon>
        <taxon>Bacillales</taxon>
        <taxon>Bacillaceae</taxon>
        <taxon>Pseudoneobacillus</taxon>
    </lineage>
</organism>
<dbReference type="InterPro" id="IPR016454">
    <property type="entry name" value="Cysteine_dSase"/>
</dbReference>
<dbReference type="PIRSF" id="PIRSF005572">
    <property type="entry name" value="NifS"/>
    <property type="match status" value="1"/>
</dbReference>
<dbReference type="PANTHER" id="PTHR11601:SF36">
    <property type="entry name" value="CYSTEINE DESULFURASE NIFS-RELATED"/>
    <property type="match status" value="1"/>
</dbReference>